<dbReference type="InterPro" id="IPR051603">
    <property type="entry name" value="Zinc-ADH_QOR/CCCR"/>
</dbReference>
<protein>
    <submittedName>
        <fullName evidence="7">NADPH:quinone reductase</fullName>
        <ecNumber evidence="7">1.6.5.5</ecNumber>
    </submittedName>
</protein>
<accession>A0AAU9CU67</accession>
<comment type="subcellular location">
    <subcellularLocation>
        <location evidence="1">Cytoplasm</location>
    </subcellularLocation>
</comment>
<name>A0AAU9CU67_9GAMM</name>
<gene>
    <name evidence="7" type="ORF">MIT9_P1035</name>
</gene>
<dbReference type="InterPro" id="IPR013154">
    <property type="entry name" value="ADH-like_N"/>
</dbReference>
<organism evidence="7 8">
    <name type="scientific">Methylomarinovum caldicuralii</name>
    <dbReference type="NCBI Taxonomy" id="438856"/>
    <lineage>
        <taxon>Bacteria</taxon>
        <taxon>Pseudomonadati</taxon>
        <taxon>Pseudomonadota</taxon>
        <taxon>Gammaproteobacteria</taxon>
        <taxon>Methylococcales</taxon>
        <taxon>Methylothermaceae</taxon>
        <taxon>Methylomarinovum</taxon>
    </lineage>
</organism>
<dbReference type="Proteomes" id="UP001321825">
    <property type="component" value="Chromosome"/>
</dbReference>
<keyword evidence="4" id="KW-0521">NADP</keyword>
<keyword evidence="8" id="KW-1185">Reference proteome</keyword>
<dbReference type="AlphaFoldDB" id="A0AAU9CU67"/>
<dbReference type="EC" id="1.6.5.5" evidence="7"/>
<evidence type="ECO:0000256" key="3">
    <source>
        <dbReference type="ARBA" id="ARBA00022490"/>
    </source>
</evidence>
<dbReference type="PANTHER" id="PTHR44154:SF1">
    <property type="entry name" value="QUINONE OXIDOREDUCTASE"/>
    <property type="match status" value="1"/>
</dbReference>
<dbReference type="SUPFAM" id="SSF51735">
    <property type="entry name" value="NAD(P)-binding Rossmann-fold domains"/>
    <property type="match status" value="1"/>
</dbReference>
<dbReference type="Gene3D" id="3.40.50.720">
    <property type="entry name" value="NAD(P)-binding Rossmann-like Domain"/>
    <property type="match status" value="1"/>
</dbReference>
<dbReference type="GO" id="GO:0003723">
    <property type="term" value="F:RNA binding"/>
    <property type="evidence" value="ECO:0007669"/>
    <property type="project" value="UniProtKB-KW"/>
</dbReference>
<dbReference type="CDD" id="cd08272">
    <property type="entry name" value="MDR6"/>
    <property type="match status" value="1"/>
</dbReference>
<comment type="subunit">
    <text evidence="2">Homotetramer.</text>
</comment>
<dbReference type="Gene3D" id="3.90.180.10">
    <property type="entry name" value="Medium-chain alcohol dehydrogenases, catalytic domain"/>
    <property type="match status" value="1"/>
</dbReference>
<evidence type="ECO:0000313" key="7">
    <source>
        <dbReference type="EMBL" id="BCX81457.1"/>
    </source>
</evidence>
<evidence type="ECO:0000313" key="8">
    <source>
        <dbReference type="Proteomes" id="UP001321825"/>
    </source>
</evidence>
<dbReference type="GO" id="GO:0005737">
    <property type="term" value="C:cytoplasm"/>
    <property type="evidence" value="ECO:0007669"/>
    <property type="project" value="UniProtKB-SubCell"/>
</dbReference>
<keyword evidence="5" id="KW-0694">RNA-binding</keyword>
<keyword evidence="7" id="KW-0560">Oxidoreductase</keyword>
<dbReference type="SMART" id="SM00829">
    <property type="entry name" value="PKS_ER"/>
    <property type="match status" value="1"/>
</dbReference>
<dbReference type="Pfam" id="PF08240">
    <property type="entry name" value="ADH_N"/>
    <property type="match status" value="1"/>
</dbReference>
<evidence type="ECO:0000256" key="5">
    <source>
        <dbReference type="ARBA" id="ARBA00022884"/>
    </source>
</evidence>
<dbReference type="GO" id="GO:0003960">
    <property type="term" value="F:quinone reductase (NADPH) activity"/>
    <property type="evidence" value="ECO:0007669"/>
    <property type="project" value="UniProtKB-EC"/>
</dbReference>
<dbReference type="Pfam" id="PF13602">
    <property type="entry name" value="ADH_zinc_N_2"/>
    <property type="match status" value="1"/>
</dbReference>
<keyword evidence="3" id="KW-0963">Cytoplasm</keyword>
<dbReference type="InterPro" id="IPR036291">
    <property type="entry name" value="NAD(P)-bd_dom_sf"/>
</dbReference>
<proteinExistence type="predicted"/>
<reference evidence="8" key="1">
    <citation type="journal article" date="2024" name="Int. J. Syst. Evol. Microbiol.">
        <title>Methylomarinovum tepidoasis sp. nov., a moderately thermophilic methanotroph of the family Methylothermaceae isolated from a deep-sea hydrothermal field.</title>
        <authorList>
            <person name="Hirayama H."/>
            <person name="Takaki Y."/>
            <person name="Abe M."/>
            <person name="Miyazaki M."/>
            <person name="Uematsu K."/>
            <person name="Matsui Y."/>
            <person name="Takai K."/>
        </authorList>
    </citation>
    <scope>NUCLEOTIDE SEQUENCE [LARGE SCALE GENOMIC DNA]</scope>
    <source>
        <strain evidence="8">IT-9</strain>
    </source>
</reference>
<dbReference type="KEGG" id="mcau:MIT9_P1035"/>
<feature type="domain" description="Enoyl reductase (ER)" evidence="6">
    <location>
        <begin position="10"/>
        <end position="329"/>
    </location>
</feature>
<dbReference type="PANTHER" id="PTHR44154">
    <property type="entry name" value="QUINONE OXIDOREDUCTASE"/>
    <property type="match status" value="1"/>
</dbReference>
<dbReference type="InterPro" id="IPR002364">
    <property type="entry name" value="Quin_OxRdtase/zeta-crystal_CS"/>
</dbReference>
<evidence type="ECO:0000259" key="6">
    <source>
        <dbReference type="SMART" id="SM00829"/>
    </source>
</evidence>
<dbReference type="SUPFAM" id="SSF50129">
    <property type="entry name" value="GroES-like"/>
    <property type="match status" value="1"/>
</dbReference>
<dbReference type="RefSeq" id="WP_317706384.1">
    <property type="nucleotide sequence ID" value="NZ_AP024714.1"/>
</dbReference>
<sequence>MKAIVTERAGGPDVLQPAEMPRPRIERDDQVLVEIRAVGVNPIDYKMRNDLDRFPVTKPAILGCDGAGVVTEVGAGVERFKPGDEVYFCQPGFNGRQGTYAEYAVVDEALVANKPKSLDFVHAAAAPLVLITAWEALYDRAQLQNGQTVLVPGGAGGVGHMAIQLARIAGARVATSVSSDDKARFVGELGAERVIRYRSEDVVEAVRAWTGGEGVDVAFDTLGDDVFRQCCAAAKVYGDLVTILLPPPDIDWTNARVRNLRISLEMMLTPVLLELPEWEKHQGHILTSAAELFDQARLRVQVARTFPLEEAAAAQEFLEKQHPIGKVVLTLG</sequence>
<dbReference type="PROSITE" id="PS01162">
    <property type="entry name" value="QOR_ZETA_CRYSTAL"/>
    <property type="match status" value="1"/>
</dbReference>
<evidence type="ECO:0000256" key="4">
    <source>
        <dbReference type="ARBA" id="ARBA00022857"/>
    </source>
</evidence>
<dbReference type="GO" id="GO:0008270">
    <property type="term" value="F:zinc ion binding"/>
    <property type="evidence" value="ECO:0007669"/>
    <property type="project" value="InterPro"/>
</dbReference>
<dbReference type="InterPro" id="IPR020843">
    <property type="entry name" value="ER"/>
</dbReference>
<evidence type="ECO:0000256" key="2">
    <source>
        <dbReference type="ARBA" id="ARBA00011881"/>
    </source>
</evidence>
<evidence type="ECO:0000256" key="1">
    <source>
        <dbReference type="ARBA" id="ARBA00004496"/>
    </source>
</evidence>
<dbReference type="InterPro" id="IPR011032">
    <property type="entry name" value="GroES-like_sf"/>
</dbReference>
<dbReference type="EMBL" id="AP024714">
    <property type="protein sequence ID" value="BCX81457.1"/>
    <property type="molecule type" value="Genomic_DNA"/>
</dbReference>